<accession>A0A2J8A5J1</accession>
<feature type="transmembrane region" description="Helical" evidence="7">
    <location>
        <begin position="137"/>
        <end position="159"/>
    </location>
</feature>
<dbReference type="InterPro" id="IPR011701">
    <property type="entry name" value="MFS"/>
</dbReference>
<protein>
    <recommendedName>
        <fullName evidence="8">Major facilitator superfamily (MFS) profile domain-containing protein</fullName>
    </recommendedName>
</protein>
<keyword evidence="4 7" id="KW-1133">Transmembrane helix</keyword>
<evidence type="ECO:0000256" key="1">
    <source>
        <dbReference type="ARBA" id="ARBA00004141"/>
    </source>
</evidence>
<keyword evidence="5 7" id="KW-0472">Membrane</keyword>
<evidence type="ECO:0000313" key="10">
    <source>
        <dbReference type="Proteomes" id="UP000236333"/>
    </source>
</evidence>
<dbReference type="GO" id="GO:0022857">
    <property type="term" value="F:transmembrane transporter activity"/>
    <property type="evidence" value="ECO:0007669"/>
    <property type="project" value="InterPro"/>
</dbReference>
<keyword evidence="2" id="KW-0813">Transport</keyword>
<dbReference type="SUPFAM" id="SSF103473">
    <property type="entry name" value="MFS general substrate transporter"/>
    <property type="match status" value="1"/>
</dbReference>
<comment type="caution">
    <text evidence="9">The sequence shown here is derived from an EMBL/GenBank/DDBJ whole genome shotgun (WGS) entry which is preliminary data.</text>
</comment>
<evidence type="ECO:0000259" key="8">
    <source>
        <dbReference type="PROSITE" id="PS50850"/>
    </source>
</evidence>
<dbReference type="OrthoDB" id="440755at2759"/>
<dbReference type="GO" id="GO:0016020">
    <property type="term" value="C:membrane"/>
    <property type="evidence" value="ECO:0007669"/>
    <property type="project" value="UniProtKB-SubCell"/>
</dbReference>
<comment type="subcellular location">
    <subcellularLocation>
        <location evidence="1">Membrane</location>
        <topology evidence="1">Multi-pass membrane protein</topology>
    </subcellularLocation>
</comment>
<name>A0A2J8A5J1_9CHLO</name>
<dbReference type="InterPro" id="IPR044770">
    <property type="entry name" value="MFS_spinster-like"/>
</dbReference>
<evidence type="ECO:0000256" key="5">
    <source>
        <dbReference type="ARBA" id="ARBA00023136"/>
    </source>
</evidence>
<dbReference type="InterPro" id="IPR020846">
    <property type="entry name" value="MFS_dom"/>
</dbReference>
<dbReference type="Gene3D" id="1.20.1250.20">
    <property type="entry name" value="MFS general substrate transporter like domains"/>
    <property type="match status" value="1"/>
</dbReference>
<evidence type="ECO:0000256" key="4">
    <source>
        <dbReference type="ARBA" id="ARBA00022989"/>
    </source>
</evidence>
<evidence type="ECO:0000256" key="7">
    <source>
        <dbReference type="SAM" id="Phobius"/>
    </source>
</evidence>
<feature type="transmembrane region" description="Helical" evidence="7">
    <location>
        <begin position="52"/>
        <end position="72"/>
    </location>
</feature>
<dbReference type="AlphaFoldDB" id="A0A2J8A5J1"/>
<dbReference type="Proteomes" id="UP000236333">
    <property type="component" value="Unassembled WGS sequence"/>
</dbReference>
<proteinExistence type="inferred from homology"/>
<reference evidence="9 10" key="1">
    <citation type="journal article" date="2017" name="Mol. Biol. Evol.">
        <title>The 4-celled Tetrabaena socialis nuclear genome reveals the essential components for genetic control of cell number at the origin of multicellularity in the volvocine lineage.</title>
        <authorList>
            <person name="Featherston J."/>
            <person name="Arakaki Y."/>
            <person name="Hanschen E.R."/>
            <person name="Ferris P.J."/>
            <person name="Michod R.E."/>
            <person name="Olson B.J.S.C."/>
            <person name="Nozaki H."/>
            <person name="Durand P.M."/>
        </authorList>
    </citation>
    <scope>NUCLEOTIDE SEQUENCE [LARGE SCALE GENOMIC DNA]</scope>
    <source>
        <strain evidence="9 10">NIES-571</strain>
    </source>
</reference>
<organism evidence="9 10">
    <name type="scientific">Tetrabaena socialis</name>
    <dbReference type="NCBI Taxonomy" id="47790"/>
    <lineage>
        <taxon>Eukaryota</taxon>
        <taxon>Viridiplantae</taxon>
        <taxon>Chlorophyta</taxon>
        <taxon>core chlorophytes</taxon>
        <taxon>Chlorophyceae</taxon>
        <taxon>CS clade</taxon>
        <taxon>Chlamydomonadales</taxon>
        <taxon>Tetrabaenaceae</taxon>
        <taxon>Tetrabaena</taxon>
    </lineage>
</organism>
<dbReference type="EMBL" id="PGGS01000160">
    <property type="protein sequence ID" value="PNH07799.1"/>
    <property type="molecule type" value="Genomic_DNA"/>
</dbReference>
<feature type="domain" description="Major facilitator superfamily (MFS) profile" evidence="8">
    <location>
        <begin position="1"/>
        <end position="193"/>
    </location>
</feature>
<keyword evidence="3 7" id="KW-0812">Transmembrane</keyword>
<dbReference type="Pfam" id="PF07690">
    <property type="entry name" value="MFS_1"/>
    <property type="match status" value="1"/>
</dbReference>
<comment type="similarity">
    <text evidence="6">Belongs to the major facilitator superfamily. Spinster (TC 2.A.1.49) family.</text>
</comment>
<feature type="transmembrane region" description="Helical" evidence="7">
    <location>
        <begin position="79"/>
        <end position="100"/>
    </location>
</feature>
<evidence type="ECO:0000256" key="3">
    <source>
        <dbReference type="ARBA" id="ARBA00022692"/>
    </source>
</evidence>
<sequence length="193" mass="20254">MDECLVPALSRPLGCAFRAGPHQLGLITFARAVVQALASPLGGLAGHYFDRVTVLFAGCLIWGFFCTAFSCATTLNQGIAAWAFNGVGLALIIPNSQSLIADYYTATQRGLAFGTLMLTAAVVPADLPKAKALGSAMLLFTVVPWTLCALFYSGLHWSYPRDKARSLKPLVVEAFGGGAGGGLHRRSSSGMLA</sequence>
<gene>
    <name evidence="9" type="ORF">TSOC_005695</name>
</gene>
<evidence type="ECO:0000256" key="6">
    <source>
        <dbReference type="ARBA" id="ARBA00024338"/>
    </source>
</evidence>
<dbReference type="PANTHER" id="PTHR23505:SF52">
    <property type="entry name" value="MAJOR FACILITATOR SUPERFAMILY PROTEIN"/>
    <property type="match status" value="1"/>
</dbReference>
<evidence type="ECO:0000313" key="9">
    <source>
        <dbReference type="EMBL" id="PNH07799.1"/>
    </source>
</evidence>
<keyword evidence="10" id="KW-1185">Reference proteome</keyword>
<dbReference type="PROSITE" id="PS50850">
    <property type="entry name" value="MFS"/>
    <property type="match status" value="1"/>
</dbReference>
<dbReference type="InterPro" id="IPR036259">
    <property type="entry name" value="MFS_trans_sf"/>
</dbReference>
<evidence type="ECO:0000256" key="2">
    <source>
        <dbReference type="ARBA" id="ARBA00022448"/>
    </source>
</evidence>
<dbReference type="PANTHER" id="PTHR23505">
    <property type="entry name" value="SPINSTER"/>
    <property type="match status" value="1"/>
</dbReference>